<dbReference type="PROSITE" id="PS50076">
    <property type="entry name" value="DNAJ_2"/>
    <property type="match status" value="1"/>
</dbReference>
<feature type="domain" description="J" evidence="8">
    <location>
        <begin position="7"/>
        <end position="136"/>
    </location>
</feature>
<dbReference type="Gene3D" id="1.10.287.110">
    <property type="entry name" value="DnaJ domain"/>
    <property type="match status" value="1"/>
</dbReference>
<dbReference type="Gene3D" id="3.10.660.10">
    <property type="entry name" value="DPH Zinc finger"/>
    <property type="match status" value="1"/>
</dbReference>
<dbReference type="Pfam" id="PF00226">
    <property type="entry name" value="DnaJ"/>
    <property type="match status" value="1"/>
</dbReference>
<evidence type="ECO:0000256" key="7">
    <source>
        <dbReference type="SAM" id="MobiDB-lite"/>
    </source>
</evidence>
<comment type="similarity">
    <text evidence="2">Belongs to the DPH4 family.</text>
</comment>
<dbReference type="GO" id="GO:0001671">
    <property type="term" value="F:ATPase activator activity"/>
    <property type="evidence" value="ECO:0007669"/>
    <property type="project" value="TreeGrafter"/>
</dbReference>
<evidence type="ECO:0000259" key="9">
    <source>
        <dbReference type="PROSITE" id="PS51074"/>
    </source>
</evidence>
<keyword evidence="11" id="KW-1185">Reference proteome</keyword>
<evidence type="ECO:0000256" key="5">
    <source>
        <dbReference type="ARBA" id="ARBA00022833"/>
    </source>
</evidence>
<dbReference type="InterPro" id="IPR007872">
    <property type="entry name" value="DPH_MB_dom"/>
</dbReference>
<dbReference type="InterPro" id="IPR036869">
    <property type="entry name" value="J_dom_sf"/>
</dbReference>
<evidence type="ECO:0000256" key="6">
    <source>
        <dbReference type="ARBA" id="ARBA00023004"/>
    </source>
</evidence>
<dbReference type="Pfam" id="PF05207">
    <property type="entry name" value="Zn_ribbon_CSL"/>
    <property type="match status" value="1"/>
</dbReference>
<evidence type="ECO:0000259" key="8">
    <source>
        <dbReference type="PROSITE" id="PS50076"/>
    </source>
</evidence>
<dbReference type="InterPro" id="IPR001623">
    <property type="entry name" value="DnaJ_domain"/>
</dbReference>
<evidence type="ECO:0000256" key="4">
    <source>
        <dbReference type="ARBA" id="ARBA00022723"/>
    </source>
</evidence>
<evidence type="ECO:0000313" key="10">
    <source>
        <dbReference type="EMBL" id="CAH7676451.1"/>
    </source>
</evidence>
<feature type="region of interest" description="Disordered" evidence="7">
    <location>
        <begin position="43"/>
        <end position="66"/>
    </location>
</feature>
<protein>
    <recommendedName>
        <fullName evidence="3">Diphthamide biosynthesis protein 4</fullName>
    </recommendedName>
</protein>
<dbReference type="AlphaFoldDB" id="A0AAV0B211"/>
<accession>A0AAV0B211</accession>
<dbReference type="InterPro" id="IPR036671">
    <property type="entry name" value="DPH_MB_sf"/>
</dbReference>
<gene>
    <name evidence="10" type="ORF">PPACK8108_LOCUS11587</name>
</gene>
<keyword evidence="6" id="KW-0408">Iron</keyword>
<keyword evidence="5" id="KW-0862">Zinc</keyword>
<sequence>MSEDEEDYYEILRVQPTSTESEIRSSFKALVILNHPDKNQLRLIKPSKVEGDDGDDEEDEEKPRLSDLNHQIDLIIPSSSTFTKHPPQPQQLHRDGFINDQQKPELIQSHLITQRLIRAYKTLIDPSKRYHFDQIRKNRLSKRSDIPNGPTTIWNVIDLSEFTELNPQGNSHDDDDQSFYYDCRCGGKFKISYQEMVEDVRIVNCDGCSSRVIVDYQISET</sequence>
<proteinExistence type="inferred from homology"/>
<dbReference type="GO" id="GO:0008198">
    <property type="term" value="F:ferrous iron binding"/>
    <property type="evidence" value="ECO:0007669"/>
    <property type="project" value="TreeGrafter"/>
</dbReference>
<keyword evidence="4" id="KW-0479">Metal-binding</keyword>
<evidence type="ECO:0000256" key="2">
    <source>
        <dbReference type="ARBA" id="ARBA00006169"/>
    </source>
</evidence>
<dbReference type="Proteomes" id="UP001153365">
    <property type="component" value="Unassembled WGS sequence"/>
</dbReference>
<dbReference type="PANTHER" id="PTHR45255">
    <property type="entry name" value="DNAJ HOMOLOG SUBFAMILY C MEMBER 24"/>
    <property type="match status" value="1"/>
</dbReference>
<feature type="domain" description="DPH-type MB" evidence="9">
    <location>
        <begin position="153"/>
        <end position="217"/>
    </location>
</feature>
<dbReference type="PRINTS" id="PR00625">
    <property type="entry name" value="JDOMAIN"/>
</dbReference>
<reference evidence="10" key="1">
    <citation type="submission" date="2022-06" db="EMBL/GenBank/DDBJ databases">
        <authorList>
            <consortium name="SYNGENTA / RWTH Aachen University"/>
        </authorList>
    </citation>
    <scope>NUCLEOTIDE SEQUENCE</scope>
</reference>
<dbReference type="SMART" id="SM00271">
    <property type="entry name" value="DnaJ"/>
    <property type="match status" value="1"/>
</dbReference>
<dbReference type="CDD" id="cd06257">
    <property type="entry name" value="DnaJ"/>
    <property type="match status" value="1"/>
</dbReference>
<name>A0AAV0B211_PHAPC</name>
<comment type="caution">
    <text evidence="10">The sequence shown here is derived from an EMBL/GenBank/DDBJ whole genome shotgun (WGS) entry which is preliminary data.</text>
</comment>
<comment type="function">
    <text evidence="1">Required for the first step of diphthamide biosynthesis, the transfer of 3-amino-3-carboxypropyl from S-adenosyl-L-methionine to a histidine residue. Diphthamide is a post-translational modification of histidine which occurs in elongation factor 2.</text>
</comment>
<evidence type="ECO:0000256" key="1">
    <source>
        <dbReference type="ARBA" id="ARBA00003474"/>
    </source>
</evidence>
<dbReference type="EMBL" id="CALTRL010002689">
    <property type="protein sequence ID" value="CAH7676451.1"/>
    <property type="molecule type" value="Genomic_DNA"/>
</dbReference>
<evidence type="ECO:0000256" key="3">
    <source>
        <dbReference type="ARBA" id="ARBA00021797"/>
    </source>
</evidence>
<dbReference type="PROSITE" id="PS51074">
    <property type="entry name" value="DPH_MB"/>
    <property type="match status" value="1"/>
</dbReference>
<dbReference type="PANTHER" id="PTHR45255:SF1">
    <property type="entry name" value="DNAJ HOMOLOG SUBFAMILY C MEMBER 24"/>
    <property type="match status" value="1"/>
</dbReference>
<organism evidence="10 11">
    <name type="scientific">Phakopsora pachyrhizi</name>
    <name type="common">Asian soybean rust disease fungus</name>
    <dbReference type="NCBI Taxonomy" id="170000"/>
    <lineage>
        <taxon>Eukaryota</taxon>
        <taxon>Fungi</taxon>
        <taxon>Dikarya</taxon>
        <taxon>Basidiomycota</taxon>
        <taxon>Pucciniomycotina</taxon>
        <taxon>Pucciniomycetes</taxon>
        <taxon>Pucciniales</taxon>
        <taxon>Phakopsoraceae</taxon>
        <taxon>Phakopsora</taxon>
    </lineage>
</organism>
<dbReference type="SUPFAM" id="SSF46565">
    <property type="entry name" value="Chaperone J-domain"/>
    <property type="match status" value="1"/>
</dbReference>
<evidence type="ECO:0000313" key="11">
    <source>
        <dbReference type="Proteomes" id="UP001153365"/>
    </source>
</evidence>
<dbReference type="SUPFAM" id="SSF144217">
    <property type="entry name" value="CSL zinc finger"/>
    <property type="match status" value="1"/>
</dbReference>